<dbReference type="Gene3D" id="3.40.50.300">
    <property type="entry name" value="P-loop containing nucleotide triphosphate hydrolases"/>
    <property type="match status" value="2"/>
</dbReference>
<organism evidence="4 5">
    <name type="scientific">Saprolegnia parasitica (strain CBS 223.65)</name>
    <dbReference type="NCBI Taxonomy" id="695850"/>
    <lineage>
        <taxon>Eukaryota</taxon>
        <taxon>Sar</taxon>
        <taxon>Stramenopiles</taxon>
        <taxon>Oomycota</taxon>
        <taxon>Saprolegniomycetes</taxon>
        <taxon>Saprolegniales</taxon>
        <taxon>Saprolegniaceae</taxon>
        <taxon>Saprolegnia</taxon>
    </lineage>
</organism>
<name>A0A067D9K6_SAPPC</name>
<dbReference type="SMART" id="SM00456">
    <property type="entry name" value="WW"/>
    <property type="match status" value="1"/>
</dbReference>
<dbReference type="STRING" id="695850.A0A067D9K6"/>
<dbReference type="VEuPathDB" id="FungiDB:SPRG_00185"/>
<feature type="region of interest" description="Disordered" evidence="1">
    <location>
        <begin position="583"/>
        <end position="606"/>
    </location>
</feature>
<dbReference type="OrthoDB" id="2419400at2759"/>
<proteinExistence type="predicted"/>
<reference evidence="4 5" key="1">
    <citation type="journal article" date="2013" name="PLoS Genet.">
        <title>Distinctive expansion of potential virulence genes in the genome of the oomycete fish pathogen Saprolegnia parasitica.</title>
        <authorList>
            <person name="Jiang R.H."/>
            <person name="de Bruijn I."/>
            <person name="Haas B.J."/>
            <person name="Belmonte R."/>
            <person name="Lobach L."/>
            <person name="Christie J."/>
            <person name="van den Ackerveken G."/>
            <person name="Bottin A."/>
            <person name="Bulone V."/>
            <person name="Diaz-Moreno S.M."/>
            <person name="Dumas B."/>
            <person name="Fan L."/>
            <person name="Gaulin E."/>
            <person name="Govers F."/>
            <person name="Grenville-Briggs L.J."/>
            <person name="Horner N.R."/>
            <person name="Levin J.Z."/>
            <person name="Mammella M."/>
            <person name="Meijer H.J."/>
            <person name="Morris P."/>
            <person name="Nusbaum C."/>
            <person name="Oome S."/>
            <person name="Phillips A.J."/>
            <person name="van Rooyen D."/>
            <person name="Rzeszutek E."/>
            <person name="Saraiva M."/>
            <person name="Secombes C.J."/>
            <person name="Seidl M.F."/>
            <person name="Snel B."/>
            <person name="Stassen J.H."/>
            <person name="Sykes S."/>
            <person name="Tripathy S."/>
            <person name="van den Berg H."/>
            <person name="Vega-Arreguin J.C."/>
            <person name="Wawra S."/>
            <person name="Young S.K."/>
            <person name="Zeng Q."/>
            <person name="Dieguez-Uribeondo J."/>
            <person name="Russ C."/>
            <person name="Tyler B.M."/>
            <person name="van West P."/>
        </authorList>
    </citation>
    <scope>NUCLEOTIDE SEQUENCE [LARGE SCALE GENOMIC DNA]</scope>
    <source>
        <strain evidence="4 5">CBS 223.65</strain>
    </source>
</reference>
<dbReference type="EMBL" id="KK583189">
    <property type="protein sequence ID" value="KDO35336.1"/>
    <property type="molecule type" value="Genomic_DNA"/>
</dbReference>
<evidence type="ECO:0000256" key="1">
    <source>
        <dbReference type="SAM" id="MobiDB-lite"/>
    </source>
</evidence>
<dbReference type="SMART" id="SM00487">
    <property type="entry name" value="DEXDc"/>
    <property type="match status" value="1"/>
</dbReference>
<dbReference type="AlphaFoldDB" id="A0A067D9K6"/>
<accession>A0A067D9K6</accession>
<dbReference type="SUPFAM" id="SSF51045">
    <property type="entry name" value="WW domain"/>
    <property type="match status" value="1"/>
</dbReference>
<dbReference type="Pfam" id="PF22679">
    <property type="entry name" value="T1R_D3-like"/>
    <property type="match status" value="1"/>
</dbReference>
<dbReference type="RefSeq" id="XP_012193682.1">
    <property type="nucleotide sequence ID" value="XM_012338292.1"/>
</dbReference>
<evidence type="ECO:0000313" key="4">
    <source>
        <dbReference type="EMBL" id="KDO35336.1"/>
    </source>
</evidence>
<dbReference type="InterPro" id="IPR036020">
    <property type="entry name" value="WW_dom_sf"/>
</dbReference>
<evidence type="ECO:0008006" key="6">
    <source>
        <dbReference type="Google" id="ProtNLM"/>
    </source>
</evidence>
<dbReference type="Pfam" id="PF18766">
    <property type="entry name" value="SWI2_SNF2"/>
    <property type="match status" value="1"/>
</dbReference>
<dbReference type="InterPro" id="IPR001202">
    <property type="entry name" value="WW_dom"/>
</dbReference>
<feature type="domain" description="WW" evidence="2">
    <location>
        <begin position="8"/>
        <end position="42"/>
    </location>
</feature>
<protein>
    <recommendedName>
        <fullName evidence="6">WW domain-containing protein</fullName>
    </recommendedName>
</protein>
<keyword evidence="5" id="KW-1185">Reference proteome</keyword>
<dbReference type="KEGG" id="spar:SPRG_00185"/>
<sequence length="664" mass="72903">MTKRPAEDGLPEGWVLQHSKSKNKPFYVHVATQKTQWTAPTLAKPPKLAKSSKEAKVDPFALVPPATVAAVTRAFRVGAAQKQRNGSMAIFQPWLHQVRAVAKLVHAVSTSTDPGANYLIQHSTGSGKSVTLACLAYQLLYTSDASGHGFHTIIILVDRIKLDQQLGDTVEAFLHQNGMEAIYRAESIEHLSAIVRKSDDQKVIVTTTHKLSQLVNDKVLLARLLHASTASSSATYKHLAILADEAHRSHTSSTRVSIDTVLQALSTDACKTMYVGFSATPSVQALELFGCGVDPRAPFDTHSLTDAIAHKHIVDVLSQTTFLQSRRGSPSILAKVKSMMQHFVRLKTKAVFGKCLVVVRSRKDVVAYHAAIQSYMTAQGWPTQVYSTFSAFDGLSEKQLNTTCTLSLADVIVVCDKLDTGYNEPALIAMYIDRPLSRHAHIVQLLSRLNRARDGKDRVHVVDYCNHPLTIRAAFAAYAHAKVLYTRKTDRRHWRRSYEMARLLLLETLPGYLFQGTAYLGQAAPPTPSQVAARVATLDADVTSQIRCGLKTYAEASQALGTECPLLPMTWVEALKAELDRLGKDKAESEDDSTEPGSDETTFDVMYDGPLPFDSETLRGRYGYLHALLSGDTKAACQEVRESPKDALDKRIASVRAAMQKGAP</sequence>
<dbReference type="InterPro" id="IPR027417">
    <property type="entry name" value="P-loop_NTPase"/>
</dbReference>
<dbReference type="InterPro" id="IPR014001">
    <property type="entry name" value="Helicase_ATP-bd"/>
</dbReference>
<dbReference type="OMA" id="CMIVVRS"/>
<dbReference type="Gene3D" id="2.20.70.10">
    <property type="match status" value="1"/>
</dbReference>
<dbReference type="Proteomes" id="UP000030745">
    <property type="component" value="Unassembled WGS sequence"/>
</dbReference>
<gene>
    <name evidence="4" type="ORF">SPRG_00185</name>
</gene>
<dbReference type="InterPro" id="IPR040980">
    <property type="entry name" value="SWI2_SNF2"/>
</dbReference>
<evidence type="ECO:0000313" key="5">
    <source>
        <dbReference type="Proteomes" id="UP000030745"/>
    </source>
</evidence>
<feature type="compositionally biased region" description="Acidic residues" evidence="1">
    <location>
        <begin position="588"/>
        <end position="602"/>
    </location>
</feature>
<dbReference type="PANTHER" id="PTHR42927:SF1">
    <property type="entry name" value="HELICASE SUPERFAMILY 1 AND 2 DOMAIN-CONTAINING PROTEIN"/>
    <property type="match status" value="1"/>
</dbReference>
<feature type="domain" description="Helicase ATP-binding" evidence="3">
    <location>
        <begin position="109"/>
        <end position="299"/>
    </location>
</feature>
<evidence type="ECO:0000259" key="3">
    <source>
        <dbReference type="PROSITE" id="PS51192"/>
    </source>
</evidence>
<dbReference type="Pfam" id="PF00397">
    <property type="entry name" value="WW"/>
    <property type="match status" value="1"/>
</dbReference>
<evidence type="ECO:0000259" key="2">
    <source>
        <dbReference type="PROSITE" id="PS50020"/>
    </source>
</evidence>
<dbReference type="GeneID" id="24122837"/>
<dbReference type="PROSITE" id="PS51192">
    <property type="entry name" value="HELICASE_ATP_BIND_1"/>
    <property type="match status" value="1"/>
</dbReference>
<dbReference type="InterPro" id="IPR055180">
    <property type="entry name" value="HsdR_RecA-like_helicase_dom_2"/>
</dbReference>
<dbReference type="PROSITE" id="PS50020">
    <property type="entry name" value="WW_DOMAIN_2"/>
    <property type="match status" value="1"/>
</dbReference>
<dbReference type="CDD" id="cd00201">
    <property type="entry name" value="WW"/>
    <property type="match status" value="1"/>
</dbReference>
<dbReference type="SUPFAM" id="SSF52540">
    <property type="entry name" value="P-loop containing nucleoside triphosphate hydrolases"/>
    <property type="match status" value="2"/>
</dbReference>
<dbReference type="PANTHER" id="PTHR42927">
    <property type="entry name" value="HELICASE SUPERFAMILY 1 AND 2 DOMAIN-CONTAINING PROTEIN"/>
    <property type="match status" value="1"/>
</dbReference>